<feature type="chain" id="PRO_5036394021" evidence="2">
    <location>
        <begin position="25"/>
        <end position="360"/>
    </location>
</feature>
<feature type="compositionally biased region" description="Polar residues" evidence="1">
    <location>
        <begin position="54"/>
        <end position="64"/>
    </location>
</feature>
<reference evidence="3" key="1">
    <citation type="submission" date="2021-01" db="EMBL/GenBank/DDBJ databases">
        <authorList>
            <person name="Corre E."/>
            <person name="Pelletier E."/>
            <person name="Niang G."/>
            <person name="Scheremetjew M."/>
            <person name="Finn R."/>
            <person name="Kale V."/>
            <person name="Holt S."/>
            <person name="Cochrane G."/>
            <person name="Meng A."/>
            <person name="Brown T."/>
            <person name="Cohen L."/>
        </authorList>
    </citation>
    <scope>NUCLEOTIDE SEQUENCE</scope>
    <source>
        <strain evidence="3">Isolate 1302-5</strain>
    </source>
</reference>
<keyword evidence="2" id="KW-0732">Signal</keyword>
<feature type="region of interest" description="Disordered" evidence="1">
    <location>
        <begin position="28"/>
        <end position="75"/>
    </location>
</feature>
<evidence type="ECO:0000256" key="2">
    <source>
        <dbReference type="SAM" id="SignalP"/>
    </source>
</evidence>
<organism evidence="3">
    <name type="scientific">Odontella aurita</name>
    <dbReference type="NCBI Taxonomy" id="265563"/>
    <lineage>
        <taxon>Eukaryota</taxon>
        <taxon>Sar</taxon>
        <taxon>Stramenopiles</taxon>
        <taxon>Ochrophyta</taxon>
        <taxon>Bacillariophyta</taxon>
        <taxon>Mediophyceae</taxon>
        <taxon>Biddulphiophycidae</taxon>
        <taxon>Eupodiscales</taxon>
        <taxon>Odontellaceae</taxon>
        <taxon>Odontella</taxon>
    </lineage>
</organism>
<name>A0A6U6F9D4_9STRA</name>
<feature type="compositionally biased region" description="Basic residues" evidence="1">
    <location>
        <begin position="153"/>
        <end position="185"/>
    </location>
</feature>
<evidence type="ECO:0000313" key="3">
    <source>
        <dbReference type="EMBL" id="CAE2243521.1"/>
    </source>
</evidence>
<protein>
    <submittedName>
        <fullName evidence="3">Uncharacterized protein</fullName>
    </submittedName>
</protein>
<dbReference type="EMBL" id="HBKQ01025784">
    <property type="protein sequence ID" value="CAE2243521.1"/>
    <property type="molecule type" value="Transcribed_RNA"/>
</dbReference>
<proteinExistence type="predicted"/>
<evidence type="ECO:0000256" key="1">
    <source>
        <dbReference type="SAM" id="MobiDB-lite"/>
    </source>
</evidence>
<accession>A0A6U6F9D4</accession>
<evidence type="ECO:0000313" key="4">
    <source>
        <dbReference type="EMBL" id="CAE2243523.1"/>
    </source>
</evidence>
<dbReference type="EMBL" id="HBKQ01025785">
    <property type="protein sequence ID" value="CAE2243523.1"/>
    <property type="molecule type" value="Transcribed_RNA"/>
</dbReference>
<feature type="compositionally biased region" description="Basic and acidic residues" evidence="1">
    <location>
        <begin position="201"/>
        <end position="214"/>
    </location>
</feature>
<feature type="region of interest" description="Disordered" evidence="1">
    <location>
        <begin position="143"/>
        <end position="214"/>
    </location>
</feature>
<sequence length="360" mass="38990">MRLHLIATASIVASWGLLHPAVRAETTTAQLGRKSGDDAARNRHGRLPGVGMATTKQQDRQLGSNKRKASRRSMSLSEEARTIFERVKFVIESTQSDLCGSRGDQAPDLEAAFLDFFEREQEECDTERGQAVESLVLAEYREPRECNSPSRTGKGKGKGKGGSKSKGKGKGGSKSKGKGKGKGGSKSKGSSNSMVSKGSRRNLETTARRLQNDQKSEGLFDREVSCTRGCGRRRLVEESKISPGDRRLNSRSSSSSCPVDLVDSLREAGYEGVRDARIKKIKEIDCSPGSRSCLKSGTCCGVCGCKCTFPSESLCEANDFCIGGARPFEEDFCEDFFPQNDEGSFVCEKESCHDSSSASS</sequence>
<dbReference type="AlphaFoldDB" id="A0A6U6F9D4"/>
<gene>
    <name evidence="3" type="ORF">OAUR00152_LOCUS17443</name>
    <name evidence="4" type="ORF">OAUR00152_LOCUS17444</name>
</gene>
<feature type="signal peptide" evidence="2">
    <location>
        <begin position="1"/>
        <end position="24"/>
    </location>
</feature>